<dbReference type="Pfam" id="PF13577">
    <property type="entry name" value="SnoaL_4"/>
    <property type="match status" value="1"/>
</dbReference>
<reference evidence="3" key="1">
    <citation type="journal article" date="2019" name="Int. J. Syst. Evol. Microbiol.">
        <title>The Global Catalogue of Microorganisms (GCM) 10K type strain sequencing project: providing services to taxonomists for standard genome sequencing and annotation.</title>
        <authorList>
            <consortium name="The Broad Institute Genomics Platform"/>
            <consortium name="The Broad Institute Genome Sequencing Center for Infectious Disease"/>
            <person name="Wu L."/>
            <person name="Ma J."/>
        </authorList>
    </citation>
    <scope>NUCLEOTIDE SEQUENCE [LARGE SCALE GENOMIC DNA]</scope>
    <source>
        <strain evidence="3">CGMCC 4.7317</strain>
    </source>
</reference>
<comment type="caution">
    <text evidence="2">The sequence shown here is derived from an EMBL/GenBank/DDBJ whole genome shotgun (WGS) entry which is preliminary data.</text>
</comment>
<evidence type="ECO:0000313" key="2">
    <source>
        <dbReference type="EMBL" id="MFC6239284.1"/>
    </source>
</evidence>
<protein>
    <submittedName>
        <fullName evidence="2">Nuclear transport factor 2 family protein</fullName>
    </submittedName>
</protein>
<dbReference type="EMBL" id="JBHSTI010000009">
    <property type="protein sequence ID" value="MFC6239284.1"/>
    <property type="molecule type" value="Genomic_DNA"/>
</dbReference>
<name>A0ABW1T4S1_9ACTN</name>
<keyword evidence="3" id="KW-1185">Reference proteome</keyword>
<organism evidence="2 3">
    <name type="scientific">Longivirga aurantiaca</name>
    <dbReference type="NCBI Taxonomy" id="1837743"/>
    <lineage>
        <taxon>Bacteria</taxon>
        <taxon>Bacillati</taxon>
        <taxon>Actinomycetota</taxon>
        <taxon>Actinomycetes</taxon>
        <taxon>Sporichthyales</taxon>
        <taxon>Sporichthyaceae</taxon>
        <taxon>Longivirga</taxon>
    </lineage>
</organism>
<evidence type="ECO:0000259" key="1">
    <source>
        <dbReference type="Pfam" id="PF13577"/>
    </source>
</evidence>
<sequence length="193" mass="21709">MTGRGDPGSGARERPTLLERLDRVESRQAIDDLLLRYCMACDDRDIDALVGCYAEDGYFLSSGRRTEGHEAMARQFASRLADFGPTYHVIHGAIIEFDTPDTARGTVLAHAEHMVDRGIVLAAHRYLDTYTRASGAWLLGSREARFYYVMPLADLPTMDPRLPRRRWPGSEPQPADLPESLASYQAFLGRHRL</sequence>
<feature type="domain" description="SnoaL-like" evidence="1">
    <location>
        <begin position="23"/>
        <end position="142"/>
    </location>
</feature>
<dbReference type="InterPro" id="IPR032710">
    <property type="entry name" value="NTF2-like_dom_sf"/>
</dbReference>
<dbReference type="InterPro" id="IPR037401">
    <property type="entry name" value="SnoaL-like"/>
</dbReference>
<dbReference type="Proteomes" id="UP001596138">
    <property type="component" value="Unassembled WGS sequence"/>
</dbReference>
<gene>
    <name evidence="2" type="ORF">ACFQGU_15500</name>
</gene>
<dbReference type="CDD" id="cd00531">
    <property type="entry name" value="NTF2_like"/>
    <property type="match status" value="1"/>
</dbReference>
<dbReference type="SUPFAM" id="SSF54427">
    <property type="entry name" value="NTF2-like"/>
    <property type="match status" value="1"/>
</dbReference>
<dbReference type="Gene3D" id="3.10.450.50">
    <property type="match status" value="1"/>
</dbReference>
<proteinExistence type="predicted"/>
<dbReference type="RefSeq" id="WP_386768438.1">
    <property type="nucleotide sequence ID" value="NZ_JBHSTI010000009.1"/>
</dbReference>
<evidence type="ECO:0000313" key="3">
    <source>
        <dbReference type="Proteomes" id="UP001596138"/>
    </source>
</evidence>
<accession>A0ABW1T4S1</accession>